<organism evidence="3">
    <name type="scientific">Camponotus floridanus</name>
    <name type="common">Florida carpenter ant</name>
    <dbReference type="NCBI Taxonomy" id="104421"/>
    <lineage>
        <taxon>Eukaryota</taxon>
        <taxon>Metazoa</taxon>
        <taxon>Ecdysozoa</taxon>
        <taxon>Arthropoda</taxon>
        <taxon>Hexapoda</taxon>
        <taxon>Insecta</taxon>
        <taxon>Pterygota</taxon>
        <taxon>Neoptera</taxon>
        <taxon>Endopterygota</taxon>
        <taxon>Hymenoptera</taxon>
        <taxon>Apocrita</taxon>
        <taxon>Aculeata</taxon>
        <taxon>Formicoidea</taxon>
        <taxon>Formicidae</taxon>
        <taxon>Formicinae</taxon>
        <taxon>Camponotus</taxon>
    </lineage>
</organism>
<feature type="transmembrane region" description="Helical" evidence="1">
    <location>
        <begin position="84"/>
        <end position="103"/>
    </location>
</feature>
<keyword evidence="3" id="KW-1185">Reference proteome</keyword>
<protein>
    <submittedName>
        <fullName evidence="2">Uncharacterized protein</fullName>
    </submittedName>
</protein>
<dbReference type="AlphaFoldDB" id="E2A2N9"/>
<sequence length="410" mass="45610">MTANIAAQVTMKTDYLNKILEIEIYDEKVIRNSLKTLAQKETPKVTEIKDKLRFLACHNDKFFDKFFLVHRFASNTNAITISSLILRFIFAFACIHRIGFGLFAEPSSKRSDNAILSYLMISFAGVEYNKTVLFFYKRANFLCSSWELKNVQCLQERPCLTTIGDPSVTLFVVCIANEPNDPTFYAYVTFLTRFVKVVVSPAIAGDTTPTDPRRFHYESGERNHATPVGAVAYYTCHCPGQPRALERLGQSLPTSVHHDIGLPYIHLRAAHPPTFSTLFTLTCAPSPAFGVSHNGLSSRNNVFSPSPRANSSLMICVATMADSRLIYREPLAERNEHHTTERNANITRSVSNPIATAYERCFPHFKSAKESNATHGGGELMLATGSSYWAGIARDTLCLANEAADVAADL</sequence>
<keyword evidence="1" id="KW-0472">Membrane</keyword>
<proteinExistence type="predicted"/>
<accession>E2A2N9</accession>
<evidence type="ECO:0000256" key="1">
    <source>
        <dbReference type="SAM" id="Phobius"/>
    </source>
</evidence>
<gene>
    <name evidence="2" type="ORF">EAG_01997</name>
</gene>
<keyword evidence="1" id="KW-0812">Transmembrane</keyword>
<keyword evidence="1" id="KW-1133">Transmembrane helix</keyword>
<evidence type="ECO:0000313" key="3">
    <source>
        <dbReference type="Proteomes" id="UP000000311"/>
    </source>
</evidence>
<dbReference type="InParanoid" id="E2A2N9"/>
<evidence type="ECO:0000313" key="2">
    <source>
        <dbReference type="EMBL" id="EFN72304.1"/>
    </source>
</evidence>
<feature type="transmembrane region" description="Helical" evidence="1">
    <location>
        <begin position="115"/>
        <end position="136"/>
    </location>
</feature>
<reference evidence="2 3" key="1">
    <citation type="journal article" date="2010" name="Science">
        <title>Genomic comparison of the ants Camponotus floridanus and Harpegnathos saltator.</title>
        <authorList>
            <person name="Bonasio R."/>
            <person name="Zhang G."/>
            <person name="Ye C."/>
            <person name="Mutti N.S."/>
            <person name="Fang X."/>
            <person name="Qin N."/>
            <person name="Donahue G."/>
            <person name="Yang P."/>
            <person name="Li Q."/>
            <person name="Li C."/>
            <person name="Zhang P."/>
            <person name="Huang Z."/>
            <person name="Berger S.L."/>
            <person name="Reinberg D."/>
            <person name="Wang J."/>
            <person name="Liebig J."/>
        </authorList>
    </citation>
    <scope>NUCLEOTIDE SEQUENCE [LARGE SCALE GENOMIC DNA]</scope>
    <source>
        <strain evidence="3">C129</strain>
    </source>
</reference>
<dbReference type="Proteomes" id="UP000000311">
    <property type="component" value="Unassembled WGS sequence"/>
</dbReference>
<name>E2A2N9_CAMFO</name>
<dbReference type="EMBL" id="GL436181">
    <property type="protein sequence ID" value="EFN72304.1"/>
    <property type="molecule type" value="Genomic_DNA"/>
</dbReference>